<feature type="compositionally biased region" description="Basic and acidic residues" evidence="1">
    <location>
        <begin position="44"/>
        <end position="61"/>
    </location>
</feature>
<reference evidence="3" key="1">
    <citation type="submission" date="2024-06" db="EMBL/GenBank/DDBJ databases">
        <authorList>
            <consortium name="consrtm"/>
            <person name="Uemura M."/>
            <person name="Terahara T."/>
        </authorList>
    </citation>
    <scope>NUCLEOTIDE SEQUENCE</scope>
    <source>
        <strain evidence="3">KM77-8</strain>
    </source>
</reference>
<organism evidence="3">
    <name type="scientific">Streptomyces haneummycinicus</name>
    <dbReference type="NCBI Taxonomy" id="3074435"/>
    <lineage>
        <taxon>Bacteria</taxon>
        <taxon>Bacillati</taxon>
        <taxon>Actinomycetota</taxon>
        <taxon>Actinomycetes</taxon>
        <taxon>Kitasatosporales</taxon>
        <taxon>Streptomycetaceae</taxon>
        <taxon>Streptomyces</taxon>
    </lineage>
</organism>
<keyword evidence="2" id="KW-0472">Membrane</keyword>
<sequence>MALGWALFGEQITLGVRVVPAVFGVLLIGAGTAGLARAPSVSGHWDEARRPPDAGPERPVP</sequence>
<evidence type="ECO:0000256" key="2">
    <source>
        <dbReference type="SAM" id="Phobius"/>
    </source>
</evidence>
<name>A0AAT9HJE7_9ACTN</name>
<reference evidence="3" key="2">
    <citation type="submission" date="2024-07" db="EMBL/GenBank/DDBJ databases">
        <title>Streptomyces haneummycinica sp. nov., a new antibiotic-producing actinobacterium isolated from marine sediment.</title>
        <authorList>
            <person name="Uemura M."/>
            <person name="Hamada M."/>
            <person name="Hirano S."/>
            <person name="Kobayashi K."/>
            <person name="Ohshiro T."/>
            <person name="Kobayashi T."/>
            <person name="Terahara T."/>
        </authorList>
    </citation>
    <scope>NUCLEOTIDE SEQUENCE</scope>
    <source>
        <strain evidence="3">KM77-8</strain>
    </source>
</reference>
<dbReference type="AlphaFoldDB" id="A0AAT9HJE7"/>
<keyword evidence="2" id="KW-1133">Transmembrane helix</keyword>
<feature type="transmembrane region" description="Helical" evidence="2">
    <location>
        <begin position="12"/>
        <end position="36"/>
    </location>
</feature>
<gene>
    <name evidence="3" type="ORF">SHKM778_39350</name>
</gene>
<protein>
    <recommendedName>
        <fullName evidence="4">EamA family transporter</fullName>
    </recommendedName>
</protein>
<proteinExistence type="predicted"/>
<evidence type="ECO:0008006" key="4">
    <source>
        <dbReference type="Google" id="ProtNLM"/>
    </source>
</evidence>
<dbReference type="EMBL" id="AP035768">
    <property type="protein sequence ID" value="BFO17547.1"/>
    <property type="molecule type" value="Genomic_DNA"/>
</dbReference>
<evidence type="ECO:0000256" key="1">
    <source>
        <dbReference type="SAM" id="MobiDB-lite"/>
    </source>
</evidence>
<accession>A0AAT9HJE7</accession>
<feature type="region of interest" description="Disordered" evidence="1">
    <location>
        <begin position="37"/>
        <end position="61"/>
    </location>
</feature>
<keyword evidence="2" id="KW-0812">Transmembrane</keyword>
<evidence type="ECO:0000313" key="3">
    <source>
        <dbReference type="EMBL" id="BFO17547.1"/>
    </source>
</evidence>